<dbReference type="Gene3D" id="3.40.1280.10">
    <property type="match status" value="1"/>
</dbReference>
<dbReference type="InterPro" id="IPR029026">
    <property type="entry name" value="tRNA_m1G_MTases_N"/>
</dbReference>
<dbReference type="PIRSF" id="PIRSF004505">
    <property type="entry name" value="MT_bac"/>
    <property type="match status" value="1"/>
</dbReference>
<dbReference type="EC" id="2.1.1.177" evidence="5"/>
<protein>
    <recommendedName>
        <fullName evidence="5">Ribosomal RNA large subunit methyltransferase H</fullName>
        <ecNumber evidence="5">2.1.1.177</ecNumber>
    </recommendedName>
    <alternativeName>
        <fullName evidence="5">23S rRNA (pseudouridine1915-N3)-methyltransferase</fullName>
    </alternativeName>
    <alternativeName>
        <fullName evidence="5">23S rRNA m3Psi1915 methyltransferase</fullName>
    </alternativeName>
    <alternativeName>
        <fullName evidence="5">rRNA (pseudouridine-N3-)-methyltransferase RlmH</fullName>
    </alternativeName>
</protein>
<feature type="binding site" evidence="5">
    <location>
        <position position="76"/>
    </location>
    <ligand>
        <name>S-adenosyl-L-methionine</name>
        <dbReference type="ChEBI" id="CHEBI:59789"/>
    </ligand>
</feature>
<dbReference type="PANTHER" id="PTHR33603">
    <property type="entry name" value="METHYLTRANSFERASE"/>
    <property type="match status" value="1"/>
</dbReference>
<keyword evidence="3 5" id="KW-0949">S-adenosyl-L-methionine</keyword>
<dbReference type="Pfam" id="PF02590">
    <property type="entry name" value="SPOUT_MTase"/>
    <property type="match status" value="1"/>
</dbReference>
<evidence type="ECO:0000256" key="1">
    <source>
        <dbReference type="ARBA" id="ARBA00022603"/>
    </source>
</evidence>
<keyword evidence="2 5" id="KW-0808">Transferase</keyword>
<comment type="subcellular location">
    <subcellularLocation>
        <location evidence="5">Cytoplasm</location>
    </subcellularLocation>
</comment>
<evidence type="ECO:0000256" key="4">
    <source>
        <dbReference type="ARBA" id="ARBA00038303"/>
    </source>
</evidence>
<organism evidence="6 7">
    <name type="scientific">Segnochrobactrum spirostomi</name>
    <dbReference type="NCBI Taxonomy" id="2608987"/>
    <lineage>
        <taxon>Bacteria</taxon>
        <taxon>Pseudomonadati</taxon>
        <taxon>Pseudomonadota</taxon>
        <taxon>Alphaproteobacteria</taxon>
        <taxon>Hyphomicrobiales</taxon>
        <taxon>Segnochrobactraceae</taxon>
        <taxon>Segnochrobactrum</taxon>
    </lineage>
</organism>
<dbReference type="InterPro" id="IPR003742">
    <property type="entry name" value="RlmH-like"/>
</dbReference>
<accession>A0A6A7XZB4</accession>
<dbReference type="NCBIfam" id="NF000989">
    <property type="entry name" value="PRK00103.2-3"/>
    <property type="match status" value="1"/>
</dbReference>
<evidence type="ECO:0000256" key="3">
    <source>
        <dbReference type="ARBA" id="ARBA00022691"/>
    </source>
</evidence>
<evidence type="ECO:0000313" key="6">
    <source>
        <dbReference type="EMBL" id="MQT11099.1"/>
    </source>
</evidence>
<name>A0A6A7XZB4_9HYPH</name>
<comment type="catalytic activity">
    <reaction evidence="5">
        <text>pseudouridine(1915) in 23S rRNA + S-adenosyl-L-methionine = N(3)-methylpseudouridine(1915) in 23S rRNA + S-adenosyl-L-homocysteine + H(+)</text>
        <dbReference type="Rhea" id="RHEA:42752"/>
        <dbReference type="Rhea" id="RHEA-COMP:10221"/>
        <dbReference type="Rhea" id="RHEA-COMP:10222"/>
        <dbReference type="ChEBI" id="CHEBI:15378"/>
        <dbReference type="ChEBI" id="CHEBI:57856"/>
        <dbReference type="ChEBI" id="CHEBI:59789"/>
        <dbReference type="ChEBI" id="CHEBI:65314"/>
        <dbReference type="ChEBI" id="CHEBI:74486"/>
        <dbReference type="EC" id="2.1.1.177"/>
    </reaction>
</comment>
<dbReference type="InterPro" id="IPR029028">
    <property type="entry name" value="Alpha/beta_knot_MTases"/>
</dbReference>
<dbReference type="EMBL" id="VWNA01000001">
    <property type="protein sequence ID" value="MQT11099.1"/>
    <property type="molecule type" value="Genomic_DNA"/>
</dbReference>
<comment type="subunit">
    <text evidence="5">Homodimer.</text>
</comment>
<comment type="similarity">
    <text evidence="4 5">Belongs to the RNA methyltransferase RlmH family.</text>
</comment>
<evidence type="ECO:0000313" key="7">
    <source>
        <dbReference type="Proteomes" id="UP000332515"/>
    </source>
</evidence>
<feature type="binding site" evidence="5">
    <location>
        <begin position="127"/>
        <end position="132"/>
    </location>
    <ligand>
        <name>S-adenosyl-L-methionine</name>
        <dbReference type="ChEBI" id="CHEBI:59789"/>
    </ligand>
</feature>
<dbReference type="NCBIfam" id="NF000991">
    <property type="entry name" value="PRK00103.2-5"/>
    <property type="match status" value="1"/>
</dbReference>
<dbReference type="GO" id="GO:0070038">
    <property type="term" value="F:rRNA (pseudouridine-N3-)-methyltransferase activity"/>
    <property type="evidence" value="ECO:0007669"/>
    <property type="project" value="UniProtKB-UniRule"/>
</dbReference>
<keyword evidence="5" id="KW-0963">Cytoplasm</keyword>
<gene>
    <name evidence="5 6" type="primary">rlmH</name>
    <name evidence="6" type="ORF">F0357_00075</name>
</gene>
<dbReference type="PANTHER" id="PTHR33603:SF1">
    <property type="entry name" value="RIBOSOMAL RNA LARGE SUBUNIT METHYLTRANSFERASE H"/>
    <property type="match status" value="1"/>
</dbReference>
<keyword evidence="7" id="KW-1185">Reference proteome</keyword>
<comment type="caution">
    <text evidence="6">The sequence shown here is derived from an EMBL/GenBank/DDBJ whole genome shotgun (WGS) entry which is preliminary data.</text>
</comment>
<evidence type="ECO:0000256" key="5">
    <source>
        <dbReference type="HAMAP-Rule" id="MF_00658"/>
    </source>
</evidence>
<keyword evidence="5" id="KW-0698">rRNA processing</keyword>
<sequence length="160" mass="17083">MRIVLLTIGRLKAGPERELAARYLERAAKAGPAIGLAGFEVIEIAESRAARAEARKDEEAAALIAALPAGAALIALDERGRTVSSEALSERVGQWRDGGRPALGFAIGGPDGHGEAIRRQADLLVAFGAMTWPHQLVRIMAAEQLYRTVTLLSGHPYHRA</sequence>
<dbReference type="SUPFAM" id="SSF75217">
    <property type="entry name" value="alpha/beta knot"/>
    <property type="match status" value="1"/>
</dbReference>
<keyword evidence="1 5" id="KW-0489">Methyltransferase</keyword>
<comment type="function">
    <text evidence="5">Specifically methylates the pseudouridine at position 1915 (m3Psi1915) in 23S rRNA.</text>
</comment>
<dbReference type="CDD" id="cd18081">
    <property type="entry name" value="RlmH-like"/>
    <property type="match status" value="1"/>
</dbReference>
<dbReference type="Proteomes" id="UP000332515">
    <property type="component" value="Unassembled WGS sequence"/>
</dbReference>
<dbReference type="AlphaFoldDB" id="A0A6A7XZB4"/>
<reference evidence="6 7" key="1">
    <citation type="submission" date="2019-09" db="EMBL/GenBank/DDBJ databases">
        <title>Segnochrobactrum spirostomi gen. nov., sp. nov., isolated from the ciliate Spirostomum cf. yagiui and description of a novel family, Segnochrobactraceae fam. nov. within the order Rhizobiales of the class Alphaproteobacteria.</title>
        <authorList>
            <person name="Akter S."/>
            <person name="Shazib S.U.A."/>
            <person name="Shin M.K."/>
        </authorList>
    </citation>
    <scope>NUCLEOTIDE SEQUENCE [LARGE SCALE GENOMIC DNA]</scope>
    <source>
        <strain evidence="6 7">Sp-1</strain>
    </source>
</reference>
<dbReference type="GO" id="GO:0005737">
    <property type="term" value="C:cytoplasm"/>
    <property type="evidence" value="ECO:0007669"/>
    <property type="project" value="UniProtKB-SubCell"/>
</dbReference>
<dbReference type="HAMAP" id="MF_00658">
    <property type="entry name" value="23SrRNA_methyltr_H"/>
    <property type="match status" value="1"/>
</dbReference>
<feature type="binding site" evidence="5">
    <location>
        <position position="108"/>
    </location>
    <ligand>
        <name>S-adenosyl-L-methionine</name>
        <dbReference type="ChEBI" id="CHEBI:59789"/>
    </ligand>
</feature>
<evidence type="ECO:0000256" key="2">
    <source>
        <dbReference type="ARBA" id="ARBA00022679"/>
    </source>
</evidence>
<dbReference type="RefSeq" id="WP_312861386.1">
    <property type="nucleotide sequence ID" value="NZ_VWNA01000001.1"/>
</dbReference>
<proteinExistence type="inferred from homology"/>